<dbReference type="Pfam" id="PF23004">
    <property type="entry name" value="PHDvar_NSD"/>
    <property type="match status" value="1"/>
</dbReference>
<dbReference type="PROSITE" id="PS01359">
    <property type="entry name" value="ZF_PHD_1"/>
    <property type="match status" value="1"/>
</dbReference>
<feature type="domain" description="PHD-type" evidence="7">
    <location>
        <begin position="139"/>
        <end position="186"/>
    </location>
</feature>
<dbReference type="InterPro" id="IPR001965">
    <property type="entry name" value="Znf_PHD"/>
</dbReference>
<dbReference type="PROSITE" id="PS50016">
    <property type="entry name" value="ZF_PHD_2"/>
    <property type="match status" value="1"/>
</dbReference>
<dbReference type="InterPro" id="IPR055198">
    <property type="entry name" value="NSD_PHD"/>
</dbReference>
<accession>A0A067BPX9</accession>
<dbReference type="KEGG" id="spar:SPRG_14443"/>
<keyword evidence="4" id="KW-0862">Zinc</keyword>
<dbReference type="GO" id="GO:0008270">
    <property type="term" value="F:zinc ion binding"/>
    <property type="evidence" value="ECO:0007669"/>
    <property type="project" value="UniProtKB-KW"/>
</dbReference>
<dbReference type="InterPro" id="IPR055197">
    <property type="entry name" value="PHDvar_NSD"/>
</dbReference>
<dbReference type="SUPFAM" id="SSF57903">
    <property type="entry name" value="FYVE/PHD zinc finger"/>
    <property type="match status" value="1"/>
</dbReference>
<dbReference type="OrthoDB" id="422362at2759"/>
<dbReference type="Proteomes" id="UP000030745">
    <property type="component" value="Unassembled WGS sequence"/>
</dbReference>
<dbReference type="InterPro" id="IPR019787">
    <property type="entry name" value="Znf_PHD-finger"/>
</dbReference>
<name>A0A067BPX9_SAPPC</name>
<dbReference type="AlphaFoldDB" id="A0A067BPX9"/>
<dbReference type="Gene3D" id="3.30.40.10">
    <property type="entry name" value="Zinc/RING finger domain, C3HC4 (zinc finger)"/>
    <property type="match status" value="2"/>
</dbReference>
<dbReference type="PANTHER" id="PTHR46235:SF3">
    <property type="entry name" value="PHD FINGER-CONTAINING PROTEIN DDB_G0268158"/>
    <property type="match status" value="1"/>
</dbReference>
<dbReference type="STRING" id="695850.A0A067BPX9"/>
<feature type="compositionally biased region" description="Low complexity" evidence="6">
    <location>
        <begin position="99"/>
        <end position="108"/>
    </location>
</feature>
<dbReference type="GeneID" id="24136248"/>
<dbReference type="SMART" id="SM00249">
    <property type="entry name" value="PHD"/>
    <property type="match status" value="3"/>
</dbReference>
<keyword evidence="1" id="KW-0479">Metal-binding</keyword>
<dbReference type="VEuPathDB" id="FungiDB:SPRG_14443"/>
<feature type="compositionally biased region" description="Acidic residues" evidence="6">
    <location>
        <begin position="300"/>
        <end position="318"/>
    </location>
</feature>
<dbReference type="InterPro" id="IPR059153">
    <property type="entry name" value="NSD_PHD-1st"/>
</dbReference>
<feature type="compositionally biased region" description="Basic residues" evidence="6">
    <location>
        <begin position="349"/>
        <end position="364"/>
    </location>
</feature>
<dbReference type="InterPro" id="IPR013083">
    <property type="entry name" value="Znf_RING/FYVE/PHD"/>
</dbReference>
<evidence type="ECO:0000256" key="2">
    <source>
        <dbReference type="ARBA" id="ARBA00022737"/>
    </source>
</evidence>
<evidence type="ECO:0000256" key="1">
    <source>
        <dbReference type="ARBA" id="ARBA00022723"/>
    </source>
</evidence>
<gene>
    <name evidence="8" type="ORF">SPRG_14443</name>
</gene>
<evidence type="ECO:0000256" key="3">
    <source>
        <dbReference type="ARBA" id="ARBA00022771"/>
    </source>
</evidence>
<evidence type="ECO:0000313" key="8">
    <source>
        <dbReference type="EMBL" id="KDO20308.1"/>
    </source>
</evidence>
<feature type="compositionally biased region" description="Acidic residues" evidence="6">
    <location>
        <begin position="373"/>
        <end position="392"/>
    </location>
</feature>
<evidence type="ECO:0000256" key="6">
    <source>
        <dbReference type="SAM" id="MobiDB-lite"/>
    </source>
</evidence>
<feature type="region of interest" description="Disordered" evidence="6">
    <location>
        <begin position="99"/>
        <end position="126"/>
    </location>
</feature>
<dbReference type="Pfam" id="PF23011">
    <property type="entry name" value="PHD-1st_NSD"/>
    <property type="match status" value="1"/>
</dbReference>
<dbReference type="Pfam" id="PF22908">
    <property type="entry name" value="PHD_NSD"/>
    <property type="match status" value="1"/>
</dbReference>
<reference evidence="8 9" key="1">
    <citation type="journal article" date="2013" name="PLoS Genet.">
        <title>Distinctive expansion of potential virulence genes in the genome of the oomycete fish pathogen Saprolegnia parasitica.</title>
        <authorList>
            <person name="Jiang R.H."/>
            <person name="de Bruijn I."/>
            <person name="Haas B.J."/>
            <person name="Belmonte R."/>
            <person name="Lobach L."/>
            <person name="Christie J."/>
            <person name="van den Ackerveken G."/>
            <person name="Bottin A."/>
            <person name="Bulone V."/>
            <person name="Diaz-Moreno S.M."/>
            <person name="Dumas B."/>
            <person name="Fan L."/>
            <person name="Gaulin E."/>
            <person name="Govers F."/>
            <person name="Grenville-Briggs L.J."/>
            <person name="Horner N.R."/>
            <person name="Levin J.Z."/>
            <person name="Mammella M."/>
            <person name="Meijer H.J."/>
            <person name="Morris P."/>
            <person name="Nusbaum C."/>
            <person name="Oome S."/>
            <person name="Phillips A.J."/>
            <person name="van Rooyen D."/>
            <person name="Rzeszutek E."/>
            <person name="Saraiva M."/>
            <person name="Secombes C.J."/>
            <person name="Seidl M.F."/>
            <person name="Snel B."/>
            <person name="Stassen J.H."/>
            <person name="Sykes S."/>
            <person name="Tripathy S."/>
            <person name="van den Berg H."/>
            <person name="Vega-Arreguin J.C."/>
            <person name="Wawra S."/>
            <person name="Young S.K."/>
            <person name="Zeng Q."/>
            <person name="Dieguez-Uribeondo J."/>
            <person name="Russ C."/>
            <person name="Tyler B.M."/>
            <person name="van West P."/>
        </authorList>
    </citation>
    <scope>NUCLEOTIDE SEQUENCE [LARGE SCALE GENOMIC DNA]</scope>
    <source>
        <strain evidence="8 9">CBS 223.65</strain>
    </source>
</reference>
<evidence type="ECO:0000256" key="5">
    <source>
        <dbReference type="PROSITE-ProRule" id="PRU00146"/>
    </source>
</evidence>
<organism evidence="8 9">
    <name type="scientific">Saprolegnia parasitica (strain CBS 223.65)</name>
    <dbReference type="NCBI Taxonomy" id="695850"/>
    <lineage>
        <taxon>Eukaryota</taxon>
        <taxon>Sar</taxon>
        <taxon>Stramenopiles</taxon>
        <taxon>Oomycota</taxon>
        <taxon>Saprolegniomycetes</taxon>
        <taxon>Saprolegniales</taxon>
        <taxon>Saprolegniaceae</taxon>
        <taxon>Saprolegnia</taxon>
    </lineage>
</organism>
<feature type="compositionally biased region" description="Basic residues" evidence="6">
    <location>
        <begin position="396"/>
        <end position="408"/>
    </location>
</feature>
<dbReference type="PANTHER" id="PTHR46235">
    <property type="entry name" value="PHD FINGER-CONTAINING PROTEIN DDB_G0268158"/>
    <property type="match status" value="1"/>
</dbReference>
<evidence type="ECO:0000313" key="9">
    <source>
        <dbReference type="Proteomes" id="UP000030745"/>
    </source>
</evidence>
<protein>
    <recommendedName>
        <fullName evidence="7">PHD-type domain-containing protein</fullName>
    </recommendedName>
</protein>
<dbReference type="InterPro" id="IPR011011">
    <property type="entry name" value="Znf_FYVE_PHD"/>
</dbReference>
<dbReference type="CDD" id="cd15565">
    <property type="entry name" value="PHD2_NSD"/>
    <property type="match status" value="1"/>
</dbReference>
<evidence type="ECO:0000256" key="4">
    <source>
        <dbReference type="ARBA" id="ARBA00022833"/>
    </source>
</evidence>
<keyword evidence="3 5" id="KW-0863">Zinc-finger</keyword>
<evidence type="ECO:0000259" key="7">
    <source>
        <dbReference type="PROSITE" id="PS50016"/>
    </source>
</evidence>
<keyword evidence="2" id="KW-0677">Repeat</keyword>
<dbReference type="RefSeq" id="XP_012208977.1">
    <property type="nucleotide sequence ID" value="XM_012353587.1"/>
</dbReference>
<dbReference type="GO" id="GO:0006338">
    <property type="term" value="P:chromatin remodeling"/>
    <property type="evidence" value="ECO:0007669"/>
    <property type="project" value="UniProtKB-ARBA"/>
</dbReference>
<dbReference type="InterPro" id="IPR019786">
    <property type="entry name" value="Zinc_finger_PHD-type_CS"/>
</dbReference>
<keyword evidence="9" id="KW-1185">Reference proteome</keyword>
<proteinExistence type="predicted"/>
<sequence>MLSLKLDDGSALASRQTKAKFMTNLGHAMDRIVADTSRGGSTKDVWDKRSSGHEYDIAIAVLQKILKLKDAFNTDQRKVAEAYMESLVKSRVRSCRATPAAPVAAPTSSRRKSLGGKKSESTTLKRQMPAGPIVELPSGDICALCGDGGLILLCDGPCHRSFHMECVGLKAEPSGAKWLCPDCTAGKHMCMCCGKVGKMGAENGVTQCSMAKCGRFYHTTCVLEHAKVEWVGKKRFRCPSHYCHGCTKTKKKSPVVSCAHCAQAFHESCMRGMRILRLSTTMMICSEHLSDDRGAIVEGVSDDDDDHSVQDDDDDEDAPIARSAKKRGRRASVEVVAVDDDDDDDKPLAKKVKRGAKAKAKRKRFYNEADALLADEDDYEKEAESDNSDDEAPSGRRTRRSKKKQQLI</sequence>
<feature type="region of interest" description="Disordered" evidence="6">
    <location>
        <begin position="297"/>
        <end position="408"/>
    </location>
</feature>
<dbReference type="EMBL" id="KK583316">
    <property type="protein sequence ID" value="KDO20308.1"/>
    <property type="molecule type" value="Genomic_DNA"/>
</dbReference>